<gene>
    <name evidence="1" type="ORF">GCM10009733_100020</name>
</gene>
<evidence type="ECO:0000313" key="2">
    <source>
        <dbReference type="Proteomes" id="UP001500064"/>
    </source>
</evidence>
<accession>A0ABN2HG30</accession>
<name>A0ABN2HG30_9ACTN</name>
<dbReference type="EMBL" id="BAAAMU010000154">
    <property type="protein sequence ID" value="GAA1687382.1"/>
    <property type="molecule type" value="Genomic_DNA"/>
</dbReference>
<keyword evidence="2" id="KW-1185">Reference proteome</keyword>
<comment type="caution">
    <text evidence="1">The sequence shown here is derived from an EMBL/GenBank/DDBJ whole genome shotgun (WGS) entry which is preliminary data.</text>
</comment>
<sequence>MIMASVTELLGQSVWDSNGVWVGFVVDIRVVKHRGELQQSHTVYGLVVSMRRAPLLLGLTRDRQGRSAWLSRTLARIVYVGCTFVPWENVLDYGGGEVHIDVLRKELNRV</sequence>
<evidence type="ECO:0008006" key="3">
    <source>
        <dbReference type="Google" id="ProtNLM"/>
    </source>
</evidence>
<dbReference type="Proteomes" id="UP001500064">
    <property type="component" value="Unassembled WGS sequence"/>
</dbReference>
<organism evidence="1 2">
    <name type="scientific">Nonomuraea maheshkhaliensis</name>
    <dbReference type="NCBI Taxonomy" id="419590"/>
    <lineage>
        <taxon>Bacteria</taxon>
        <taxon>Bacillati</taxon>
        <taxon>Actinomycetota</taxon>
        <taxon>Actinomycetes</taxon>
        <taxon>Streptosporangiales</taxon>
        <taxon>Streptosporangiaceae</taxon>
        <taxon>Nonomuraea</taxon>
    </lineage>
</organism>
<proteinExistence type="predicted"/>
<protein>
    <recommendedName>
        <fullName evidence="3">PRC-barrel domain containing protein</fullName>
    </recommendedName>
</protein>
<reference evidence="1 2" key="1">
    <citation type="journal article" date="2019" name="Int. J. Syst. Evol. Microbiol.">
        <title>The Global Catalogue of Microorganisms (GCM) 10K type strain sequencing project: providing services to taxonomists for standard genome sequencing and annotation.</title>
        <authorList>
            <consortium name="The Broad Institute Genomics Platform"/>
            <consortium name="The Broad Institute Genome Sequencing Center for Infectious Disease"/>
            <person name="Wu L."/>
            <person name="Ma J."/>
        </authorList>
    </citation>
    <scope>NUCLEOTIDE SEQUENCE [LARGE SCALE GENOMIC DNA]</scope>
    <source>
        <strain evidence="1 2">JCM 13929</strain>
    </source>
</reference>
<evidence type="ECO:0000313" key="1">
    <source>
        <dbReference type="EMBL" id="GAA1687382.1"/>
    </source>
</evidence>